<evidence type="ECO:0000313" key="2">
    <source>
        <dbReference type="Proteomes" id="UP001055879"/>
    </source>
</evidence>
<sequence>MEVVEFAENEAQTRGQRWKPVMCGVARGSGKLLDEEKFKRRLREREETTSNKWHGRNWKENSSSVTRKQIHFLSNPTIPHITCRSSFPSSPYSYIAANLSSVLLSQTFEKLEMLASS</sequence>
<keyword evidence="2" id="KW-1185">Reference proteome</keyword>
<evidence type="ECO:0000313" key="1">
    <source>
        <dbReference type="EMBL" id="KAI3729410.1"/>
    </source>
</evidence>
<organism evidence="1 2">
    <name type="scientific">Arctium lappa</name>
    <name type="common">Greater burdock</name>
    <name type="synonym">Lappa major</name>
    <dbReference type="NCBI Taxonomy" id="4217"/>
    <lineage>
        <taxon>Eukaryota</taxon>
        <taxon>Viridiplantae</taxon>
        <taxon>Streptophyta</taxon>
        <taxon>Embryophyta</taxon>
        <taxon>Tracheophyta</taxon>
        <taxon>Spermatophyta</taxon>
        <taxon>Magnoliopsida</taxon>
        <taxon>eudicotyledons</taxon>
        <taxon>Gunneridae</taxon>
        <taxon>Pentapetalae</taxon>
        <taxon>asterids</taxon>
        <taxon>campanulids</taxon>
        <taxon>Asterales</taxon>
        <taxon>Asteraceae</taxon>
        <taxon>Carduoideae</taxon>
        <taxon>Cardueae</taxon>
        <taxon>Arctiinae</taxon>
        <taxon>Arctium</taxon>
    </lineage>
</organism>
<reference evidence="1 2" key="2">
    <citation type="journal article" date="2022" name="Mol. Ecol. Resour.">
        <title>The genomes of chicory, endive, great burdock and yacon provide insights into Asteraceae paleo-polyploidization history and plant inulin production.</title>
        <authorList>
            <person name="Fan W."/>
            <person name="Wang S."/>
            <person name="Wang H."/>
            <person name="Wang A."/>
            <person name="Jiang F."/>
            <person name="Liu H."/>
            <person name="Zhao H."/>
            <person name="Xu D."/>
            <person name="Zhang Y."/>
        </authorList>
    </citation>
    <scope>NUCLEOTIDE SEQUENCE [LARGE SCALE GENOMIC DNA]</scope>
    <source>
        <strain evidence="2">cv. Niubang</strain>
    </source>
</reference>
<comment type="caution">
    <text evidence="1">The sequence shown here is derived from an EMBL/GenBank/DDBJ whole genome shotgun (WGS) entry which is preliminary data.</text>
</comment>
<accession>A0ACB9C5E5</accession>
<protein>
    <submittedName>
        <fullName evidence="1">Uncharacterized protein</fullName>
    </submittedName>
</protein>
<proteinExistence type="predicted"/>
<dbReference type="EMBL" id="CM042051">
    <property type="protein sequence ID" value="KAI3729410.1"/>
    <property type="molecule type" value="Genomic_DNA"/>
</dbReference>
<dbReference type="Proteomes" id="UP001055879">
    <property type="component" value="Linkage Group LG05"/>
</dbReference>
<gene>
    <name evidence="1" type="ORF">L6452_18067</name>
</gene>
<name>A0ACB9C5E5_ARCLA</name>
<reference evidence="2" key="1">
    <citation type="journal article" date="2022" name="Mol. Ecol. Resour.">
        <title>The genomes of chicory, endive, great burdock and yacon provide insights into Asteraceae palaeo-polyploidization history and plant inulin production.</title>
        <authorList>
            <person name="Fan W."/>
            <person name="Wang S."/>
            <person name="Wang H."/>
            <person name="Wang A."/>
            <person name="Jiang F."/>
            <person name="Liu H."/>
            <person name="Zhao H."/>
            <person name="Xu D."/>
            <person name="Zhang Y."/>
        </authorList>
    </citation>
    <scope>NUCLEOTIDE SEQUENCE [LARGE SCALE GENOMIC DNA]</scope>
    <source>
        <strain evidence="2">cv. Niubang</strain>
    </source>
</reference>